<evidence type="ECO:0000256" key="1">
    <source>
        <dbReference type="SAM" id="SignalP"/>
    </source>
</evidence>
<feature type="domain" description="AB hydrolase-1" evidence="2">
    <location>
        <begin position="116"/>
        <end position="386"/>
    </location>
</feature>
<name>A0AAV9NZU8_9PEZI</name>
<dbReference type="EMBL" id="JAVRRT010000015">
    <property type="protein sequence ID" value="KAK5165710.1"/>
    <property type="molecule type" value="Genomic_DNA"/>
</dbReference>
<organism evidence="3 4">
    <name type="scientific">Saxophila tyrrhenica</name>
    <dbReference type="NCBI Taxonomy" id="1690608"/>
    <lineage>
        <taxon>Eukaryota</taxon>
        <taxon>Fungi</taxon>
        <taxon>Dikarya</taxon>
        <taxon>Ascomycota</taxon>
        <taxon>Pezizomycotina</taxon>
        <taxon>Dothideomycetes</taxon>
        <taxon>Dothideomycetidae</taxon>
        <taxon>Mycosphaerellales</taxon>
        <taxon>Extremaceae</taxon>
        <taxon>Saxophila</taxon>
    </lineage>
</organism>
<comment type="caution">
    <text evidence="3">The sequence shown here is derived from an EMBL/GenBank/DDBJ whole genome shotgun (WGS) entry which is preliminary data.</text>
</comment>
<dbReference type="InterPro" id="IPR000073">
    <property type="entry name" value="AB_hydrolase_1"/>
</dbReference>
<reference evidence="3 4" key="1">
    <citation type="submission" date="2023-08" db="EMBL/GenBank/DDBJ databases">
        <title>Black Yeasts Isolated from many extreme environments.</title>
        <authorList>
            <person name="Coleine C."/>
            <person name="Stajich J.E."/>
            <person name="Selbmann L."/>
        </authorList>
    </citation>
    <scope>NUCLEOTIDE SEQUENCE [LARGE SCALE GENOMIC DNA]</scope>
    <source>
        <strain evidence="3 4">CCFEE 5935</strain>
    </source>
</reference>
<dbReference type="RefSeq" id="XP_064655722.1">
    <property type="nucleotide sequence ID" value="XM_064805863.1"/>
</dbReference>
<dbReference type="Gene3D" id="3.40.50.1820">
    <property type="entry name" value="alpha/beta hydrolase"/>
    <property type="match status" value="1"/>
</dbReference>
<evidence type="ECO:0000313" key="4">
    <source>
        <dbReference type="Proteomes" id="UP001337655"/>
    </source>
</evidence>
<dbReference type="GeneID" id="89929965"/>
<gene>
    <name evidence="3" type="ORF">LTR77_008633</name>
</gene>
<dbReference type="SUPFAM" id="SSF53474">
    <property type="entry name" value="alpha/beta-Hydrolases"/>
    <property type="match status" value="1"/>
</dbReference>
<keyword evidence="4" id="KW-1185">Reference proteome</keyword>
<proteinExistence type="predicted"/>
<evidence type="ECO:0000259" key="2">
    <source>
        <dbReference type="Pfam" id="PF12697"/>
    </source>
</evidence>
<dbReference type="Proteomes" id="UP001337655">
    <property type="component" value="Unassembled WGS sequence"/>
</dbReference>
<keyword evidence="1" id="KW-0732">Signal</keyword>
<accession>A0AAV9NZU8</accession>
<sequence>MAVAAVVALTVLWSKHTKGSAVPTSSLTSAHHGDPRCVDVMLPVSVTSQNAVYDIVQIDTSIDAIAYALDMDSRSAPSIEERILRNITVSDTYNIAAKLCISRNGGKKNHLQIATHGGVFDSRYWDARINPEEHSWVHNALAAGYSILTYDRLGNGNSDKPDPYQVNQIPLALEILRGITKIAREGHLMKYASPGSKQSKAQFDRIIHVGHSLGSAISLGMVTTYGNESDGAVLTGWTTTYQSTGGKTTTFDLQLASENDPKLFGDFPNGYAVPSTASAIQTGFFSTRRNHTVGIGGFTPELLEYGNSIKSPIGAAELLSATRLNLGLAPDFSGPIQFVLAEYDWLVCDGDCKGTTNMTLLEQLYPKATDINVYTQPGTGHGLPLHRGANIGFKASFDWLDRNGL</sequence>
<feature type="chain" id="PRO_5043620097" description="AB hydrolase-1 domain-containing protein" evidence="1">
    <location>
        <begin position="22"/>
        <end position="405"/>
    </location>
</feature>
<feature type="signal peptide" evidence="1">
    <location>
        <begin position="1"/>
        <end position="21"/>
    </location>
</feature>
<protein>
    <recommendedName>
        <fullName evidence="2">AB hydrolase-1 domain-containing protein</fullName>
    </recommendedName>
</protein>
<evidence type="ECO:0000313" key="3">
    <source>
        <dbReference type="EMBL" id="KAK5165710.1"/>
    </source>
</evidence>
<dbReference type="InterPro" id="IPR029058">
    <property type="entry name" value="AB_hydrolase_fold"/>
</dbReference>
<dbReference type="AlphaFoldDB" id="A0AAV9NZU8"/>
<dbReference type="Pfam" id="PF12697">
    <property type="entry name" value="Abhydrolase_6"/>
    <property type="match status" value="1"/>
</dbReference>